<evidence type="ECO:0000259" key="5">
    <source>
        <dbReference type="Pfam" id="PF01765"/>
    </source>
</evidence>
<evidence type="ECO:0000256" key="1">
    <source>
        <dbReference type="ARBA" id="ARBA00005912"/>
    </source>
</evidence>
<dbReference type="SUPFAM" id="SSF55194">
    <property type="entry name" value="Ribosome recycling factor, RRF"/>
    <property type="match status" value="1"/>
</dbReference>
<dbReference type="Gene3D" id="3.30.1360.40">
    <property type="match status" value="1"/>
</dbReference>
<name>A0ABU0NF43_9MOLU</name>
<keyword evidence="2 3" id="KW-0648">Protein biosynthesis</keyword>
<accession>A0ABU0NF43</accession>
<gene>
    <name evidence="3" type="primary">frr</name>
    <name evidence="6" type="ORF">J2Z63_000717</name>
</gene>
<evidence type="ECO:0000256" key="2">
    <source>
        <dbReference type="ARBA" id="ARBA00022917"/>
    </source>
</evidence>
<dbReference type="CDD" id="cd00520">
    <property type="entry name" value="RRF"/>
    <property type="match status" value="1"/>
</dbReference>
<dbReference type="PANTHER" id="PTHR20982:SF3">
    <property type="entry name" value="MITOCHONDRIAL RIBOSOME RECYCLING FACTOR PSEUDO 1"/>
    <property type="match status" value="1"/>
</dbReference>
<evidence type="ECO:0000313" key="7">
    <source>
        <dbReference type="Proteomes" id="UP001236620"/>
    </source>
</evidence>
<dbReference type="InterPro" id="IPR023584">
    <property type="entry name" value="Ribosome_recyc_fac_dom"/>
</dbReference>
<keyword evidence="4" id="KW-0175">Coiled coil</keyword>
<evidence type="ECO:0000313" key="6">
    <source>
        <dbReference type="EMBL" id="MDQ0568068.1"/>
    </source>
</evidence>
<reference evidence="6" key="1">
    <citation type="submission" date="2023-07" db="EMBL/GenBank/DDBJ databases">
        <title>Genomic Encyclopedia of Type Strains, Phase IV (KMG-IV): sequencing the most valuable type-strain genomes for metagenomic binning, comparative biology and taxonomic classification.</title>
        <authorList>
            <person name="Goeker M."/>
        </authorList>
    </citation>
    <scope>NUCLEOTIDE SEQUENCE [LARGE SCALE GENOMIC DNA]</scope>
    <source>
        <strain evidence="6">DSM 22019</strain>
    </source>
</reference>
<feature type="domain" description="Ribosome recycling factor" evidence="5">
    <location>
        <begin position="21"/>
        <end position="180"/>
    </location>
</feature>
<evidence type="ECO:0000256" key="3">
    <source>
        <dbReference type="HAMAP-Rule" id="MF_00040"/>
    </source>
</evidence>
<dbReference type="HAMAP" id="MF_00040">
    <property type="entry name" value="RRF"/>
    <property type="match status" value="1"/>
</dbReference>
<comment type="subcellular location">
    <subcellularLocation>
        <location evidence="3">Cytoplasm</location>
    </subcellularLocation>
</comment>
<evidence type="ECO:0000256" key="4">
    <source>
        <dbReference type="SAM" id="Coils"/>
    </source>
</evidence>
<dbReference type="PANTHER" id="PTHR20982">
    <property type="entry name" value="RIBOSOME RECYCLING FACTOR"/>
    <property type="match status" value="1"/>
</dbReference>
<feature type="coiled-coil region" evidence="4">
    <location>
        <begin position="114"/>
        <end position="177"/>
    </location>
</feature>
<dbReference type="InterPro" id="IPR002661">
    <property type="entry name" value="Ribosome_recyc_fac"/>
</dbReference>
<keyword evidence="3" id="KW-0963">Cytoplasm</keyword>
<organism evidence="6 7">
    <name type="scientific">Mycoplasma yeatsii</name>
    <dbReference type="NCBI Taxonomy" id="51365"/>
    <lineage>
        <taxon>Bacteria</taxon>
        <taxon>Bacillati</taxon>
        <taxon>Mycoplasmatota</taxon>
        <taxon>Mollicutes</taxon>
        <taxon>Mycoplasmataceae</taxon>
        <taxon>Mycoplasma</taxon>
    </lineage>
</organism>
<dbReference type="Gene3D" id="1.10.132.20">
    <property type="entry name" value="Ribosome-recycling factor"/>
    <property type="match status" value="1"/>
</dbReference>
<dbReference type="NCBIfam" id="TIGR00496">
    <property type="entry name" value="frr"/>
    <property type="match status" value="1"/>
</dbReference>
<comment type="caution">
    <text evidence="6">The sequence shown here is derived from an EMBL/GenBank/DDBJ whole genome shotgun (WGS) entry which is preliminary data.</text>
</comment>
<dbReference type="Proteomes" id="UP001236620">
    <property type="component" value="Unassembled WGS sequence"/>
</dbReference>
<sequence length="182" mass="20672">MIELILENAQEEMKSTIEAYKQHLKQVRTGKASGAILDKVMINYYGSLMPLNQISQITTPEANLIVVKPYDRNIIQEAVGAIHKADLGLNPISDAELIRIPIAPLTEDVRKDLVKKVQKELEGYKVRIRNIRRDAISETNKTEGLSKDMISDVEKQIQNLTDKSVKELDELTKIKEKELMTM</sequence>
<comment type="function">
    <text evidence="3">Responsible for the release of ribosomes from messenger RNA at the termination of protein biosynthesis. May increase the efficiency of translation by recycling ribosomes from one round of translation to another.</text>
</comment>
<protein>
    <recommendedName>
        <fullName evidence="3">Ribosome-recycling factor</fullName>
        <shortName evidence="3">RRF</shortName>
    </recommendedName>
    <alternativeName>
        <fullName evidence="3">Ribosome-releasing factor</fullName>
    </alternativeName>
</protein>
<dbReference type="Pfam" id="PF01765">
    <property type="entry name" value="RRF"/>
    <property type="match status" value="1"/>
</dbReference>
<keyword evidence="7" id="KW-1185">Reference proteome</keyword>
<proteinExistence type="inferred from homology"/>
<dbReference type="RefSeq" id="WP_004427730.1">
    <property type="nucleotide sequence ID" value="NZ_JAUSWP010000008.1"/>
</dbReference>
<dbReference type="EMBL" id="JAUSWP010000008">
    <property type="protein sequence ID" value="MDQ0568068.1"/>
    <property type="molecule type" value="Genomic_DNA"/>
</dbReference>
<comment type="similarity">
    <text evidence="1 3">Belongs to the RRF family.</text>
</comment>
<dbReference type="InterPro" id="IPR036191">
    <property type="entry name" value="RRF_sf"/>
</dbReference>